<feature type="non-terminal residue" evidence="2">
    <location>
        <position position="1"/>
    </location>
</feature>
<keyword evidence="3" id="KW-1185">Reference proteome</keyword>
<comment type="caution">
    <text evidence="2">The sequence shown here is derived from an EMBL/GenBank/DDBJ whole genome shotgun (WGS) entry which is preliminary data.</text>
</comment>
<dbReference type="OrthoDB" id="443897at2759"/>
<protein>
    <submittedName>
        <fullName evidence="2">DEGP9 protein</fullName>
    </submittedName>
</protein>
<feature type="chain" id="PRO_5032770489" evidence="1">
    <location>
        <begin position="22"/>
        <end position="252"/>
    </location>
</feature>
<sequence length="252" mass="27213">MVLGPLHLPLVLLLPLQEVAAWRHAGRHEEGGRGSSALQSSTTLIQSMWGASETTEMEVISSSGVEKVLCTQRLPYFRNRLCLQLKSHSAALEGAISAIRGSSGPRNGTSMHRDKAVLTRALKNPLLALPDLTIDLAWMGCSTCVPEMRVCSADQICRKDPKDSLSYPWIRIFPLSLESLVAGTCYGVADLLVSSTAAAAFAPLLGFLAPYLAGLMGTLTARVFDDLLMGRYCIYLSTHLAQEVLGDQILAQ</sequence>
<gene>
    <name evidence="2" type="primary">DEGP9</name>
    <name evidence="2" type="ORF">SNAT2548_LOCUS30841</name>
</gene>
<name>A0A812U0G0_9DINO</name>
<evidence type="ECO:0000313" key="3">
    <source>
        <dbReference type="Proteomes" id="UP000604046"/>
    </source>
</evidence>
<proteinExistence type="predicted"/>
<evidence type="ECO:0000256" key="1">
    <source>
        <dbReference type="SAM" id="SignalP"/>
    </source>
</evidence>
<keyword evidence="1" id="KW-0732">Signal</keyword>
<feature type="signal peptide" evidence="1">
    <location>
        <begin position="1"/>
        <end position="21"/>
    </location>
</feature>
<dbReference type="EMBL" id="CAJNDS010002627">
    <property type="protein sequence ID" value="CAE7549341.1"/>
    <property type="molecule type" value="Genomic_DNA"/>
</dbReference>
<evidence type="ECO:0000313" key="2">
    <source>
        <dbReference type="EMBL" id="CAE7549341.1"/>
    </source>
</evidence>
<dbReference type="Proteomes" id="UP000604046">
    <property type="component" value="Unassembled WGS sequence"/>
</dbReference>
<reference evidence="2" key="1">
    <citation type="submission" date="2021-02" db="EMBL/GenBank/DDBJ databases">
        <authorList>
            <person name="Dougan E. K."/>
            <person name="Rhodes N."/>
            <person name="Thang M."/>
            <person name="Chan C."/>
        </authorList>
    </citation>
    <scope>NUCLEOTIDE SEQUENCE</scope>
</reference>
<organism evidence="2 3">
    <name type="scientific">Symbiodinium natans</name>
    <dbReference type="NCBI Taxonomy" id="878477"/>
    <lineage>
        <taxon>Eukaryota</taxon>
        <taxon>Sar</taxon>
        <taxon>Alveolata</taxon>
        <taxon>Dinophyceae</taxon>
        <taxon>Suessiales</taxon>
        <taxon>Symbiodiniaceae</taxon>
        <taxon>Symbiodinium</taxon>
    </lineage>
</organism>
<accession>A0A812U0G0</accession>
<dbReference type="AlphaFoldDB" id="A0A812U0G0"/>